<accession>A0ABR3QTN9</accession>
<feature type="region of interest" description="Disordered" evidence="1">
    <location>
        <begin position="347"/>
        <end position="376"/>
    </location>
</feature>
<organism evidence="4 5">
    <name type="scientific">Nothophoma quercina</name>
    <dbReference type="NCBI Taxonomy" id="749835"/>
    <lineage>
        <taxon>Eukaryota</taxon>
        <taxon>Fungi</taxon>
        <taxon>Dikarya</taxon>
        <taxon>Ascomycota</taxon>
        <taxon>Pezizomycotina</taxon>
        <taxon>Dothideomycetes</taxon>
        <taxon>Pleosporomycetidae</taxon>
        <taxon>Pleosporales</taxon>
        <taxon>Pleosporineae</taxon>
        <taxon>Didymellaceae</taxon>
        <taxon>Nothophoma</taxon>
    </lineage>
</organism>
<evidence type="ECO:0000259" key="3">
    <source>
        <dbReference type="Pfam" id="PF25289"/>
    </source>
</evidence>
<feature type="compositionally biased region" description="Basic and acidic residues" evidence="1">
    <location>
        <begin position="170"/>
        <end position="179"/>
    </location>
</feature>
<feature type="compositionally biased region" description="Low complexity" evidence="1">
    <location>
        <begin position="708"/>
        <end position="720"/>
    </location>
</feature>
<feature type="region of interest" description="Disordered" evidence="1">
    <location>
        <begin position="753"/>
        <end position="789"/>
    </location>
</feature>
<protein>
    <submittedName>
        <fullName evidence="4">Uncharacterized protein</fullName>
    </submittedName>
</protein>
<feature type="compositionally biased region" description="Low complexity" evidence="1">
    <location>
        <begin position="647"/>
        <end position="664"/>
    </location>
</feature>
<gene>
    <name evidence="4" type="ORF">SLS59_008153</name>
</gene>
<evidence type="ECO:0000313" key="4">
    <source>
        <dbReference type="EMBL" id="KAL1595517.1"/>
    </source>
</evidence>
<feature type="region of interest" description="Disordered" evidence="1">
    <location>
        <begin position="80"/>
        <end position="103"/>
    </location>
</feature>
<feature type="compositionally biased region" description="Polar residues" evidence="1">
    <location>
        <begin position="815"/>
        <end position="872"/>
    </location>
</feature>
<dbReference type="InterPro" id="IPR056687">
    <property type="entry name" value="DUF7785"/>
</dbReference>
<keyword evidence="5" id="KW-1185">Reference proteome</keyword>
<feature type="region of interest" description="Disordered" evidence="1">
    <location>
        <begin position="610"/>
        <end position="738"/>
    </location>
</feature>
<feature type="domain" description="DUF7877" evidence="3">
    <location>
        <begin position="54"/>
        <end position="161"/>
    </location>
</feature>
<feature type="compositionally biased region" description="Basic and acidic residues" evidence="1">
    <location>
        <begin position="187"/>
        <end position="199"/>
    </location>
</feature>
<feature type="compositionally biased region" description="Polar residues" evidence="1">
    <location>
        <begin position="305"/>
        <end position="314"/>
    </location>
</feature>
<evidence type="ECO:0000256" key="1">
    <source>
        <dbReference type="SAM" id="MobiDB-lite"/>
    </source>
</evidence>
<reference evidence="4 5" key="1">
    <citation type="submission" date="2024-02" db="EMBL/GenBank/DDBJ databases">
        <title>De novo assembly and annotation of 12 fungi associated with fruit tree decline syndrome in Ontario, Canada.</title>
        <authorList>
            <person name="Sulman M."/>
            <person name="Ellouze W."/>
            <person name="Ilyukhin E."/>
        </authorList>
    </citation>
    <scope>NUCLEOTIDE SEQUENCE [LARGE SCALE GENOMIC DNA]</scope>
    <source>
        <strain evidence="4 5">M97-236</strain>
    </source>
</reference>
<dbReference type="Pfam" id="PF25009">
    <property type="entry name" value="DUF7785"/>
    <property type="match status" value="1"/>
</dbReference>
<dbReference type="Proteomes" id="UP001521222">
    <property type="component" value="Unassembled WGS sequence"/>
</dbReference>
<evidence type="ECO:0000259" key="2">
    <source>
        <dbReference type="Pfam" id="PF25009"/>
    </source>
</evidence>
<name>A0ABR3QTN9_9PLEO</name>
<proteinExistence type="predicted"/>
<dbReference type="EMBL" id="JAKIXB020000031">
    <property type="protein sequence ID" value="KAL1595517.1"/>
    <property type="molecule type" value="Genomic_DNA"/>
</dbReference>
<feature type="compositionally biased region" description="Polar residues" evidence="1">
    <location>
        <begin position="352"/>
        <end position="376"/>
    </location>
</feature>
<feature type="region of interest" description="Disordered" evidence="1">
    <location>
        <begin position="296"/>
        <end position="330"/>
    </location>
</feature>
<dbReference type="Pfam" id="PF25289">
    <property type="entry name" value="DUF7877"/>
    <property type="match status" value="1"/>
</dbReference>
<feature type="domain" description="DUF7785" evidence="2">
    <location>
        <begin position="486"/>
        <end position="583"/>
    </location>
</feature>
<feature type="region of interest" description="Disordered" evidence="1">
    <location>
        <begin position="809"/>
        <end position="872"/>
    </location>
</feature>
<feature type="region of interest" description="Disordered" evidence="1">
    <location>
        <begin position="170"/>
        <end position="207"/>
    </location>
</feature>
<dbReference type="InterPro" id="IPR057199">
    <property type="entry name" value="DUF7877"/>
</dbReference>
<comment type="caution">
    <text evidence="4">The sequence shown here is derived from an EMBL/GenBank/DDBJ whole genome shotgun (WGS) entry which is preliminary data.</text>
</comment>
<feature type="compositionally biased region" description="Polar residues" evidence="1">
    <location>
        <begin position="721"/>
        <end position="738"/>
    </location>
</feature>
<feature type="compositionally biased region" description="Polar residues" evidence="1">
    <location>
        <begin position="1"/>
        <end position="10"/>
    </location>
</feature>
<feature type="region of interest" description="Disordered" evidence="1">
    <location>
        <begin position="1"/>
        <end position="27"/>
    </location>
</feature>
<sequence length="872" mass="93256">MAAANGTLTPPSLPTAPESPSVAKRKHADTAVVLSNGASAAAQKEASNGTMHSLQGVLENVLSVLKSYDTQPSILAHSIAASPARSSSGEADSKRAKLAQSSKTIADRVQNGAYSSLQALEKDVESATADILASHGGSDAPTLEETKLQARALAFQKVFKSLVEREEARKTQAQEEKAEIAPTAEAATHEDAPVQVKKEEEEEDEPISRTVLTLFGTAQGPKQLFSSLQQPHKIAPADGIPSFDASVKVTLPLREATLPQNIQTTEVFPLLDQTDEKKKKVTTIGEVFRAPAHLPQISPPKIARPTTSKGNTITFAHPEPTKPKRKGSQSYAHQSLSAGFWLGYGGVDAPKDQTSPTARQKSRQRALSTGEAQQPPSEAILVAVQQAKEDALFRSAYSSFAPTRDDATAIIPEETKNRVWWQKVGEKRFNEVFPIDPQLLDADALAESKANGTASEEDDFKDAVENYVPIEKTDIFPEDIEKSEQDKDTEDILREVSELIETLASHQRIRNSSLTTNPRTPVVQNSSLAQLVGSPSTPSSDEIDVYQILKSQLTLMISQLPPYVVAKLDGDQLEELNISRTILFDTKEYNGVMEEDQLSRLAKAPTVAAVPPPTLTRAGSSSQSLYPAGGSQYARPSSSARPVQAAPSYHSQRSSSIQYQRSPSGPAQGYQAGPGSYAASSRPGYAATPSHNLQTPRPAGQYYQQRPSQSGSYGGAASSQFYQGTPQTQGQNRYAPQSTQNGYYQRSANVAPMYGTPQARTGSPMKPGAAQTPSGYGTRSGYAPSGGQMASTYYGPSQYGTAQAPVARTGYTGLPSGNPQQMMLDRQQAQVATQSQARLAAQNSFSSRQGSGTPQPPNGSYSGAPNGTSMQT</sequence>
<evidence type="ECO:0000313" key="5">
    <source>
        <dbReference type="Proteomes" id="UP001521222"/>
    </source>
</evidence>